<feature type="domain" description="TadE-like" evidence="2">
    <location>
        <begin position="9"/>
        <end position="51"/>
    </location>
</feature>
<reference evidence="3 4" key="1">
    <citation type="submission" date="2019-01" db="EMBL/GenBank/DDBJ databases">
        <authorList>
            <person name="Li J."/>
        </authorList>
    </citation>
    <scope>NUCLEOTIDE SEQUENCE [LARGE SCALE GENOMIC DNA]</scope>
    <source>
        <strain evidence="3 4">CGMCC 4.7180</strain>
    </source>
</reference>
<dbReference type="InterPro" id="IPR012495">
    <property type="entry name" value="TadE-like_dom"/>
</dbReference>
<protein>
    <submittedName>
        <fullName evidence="3">Pilus assembly protein</fullName>
    </submittedName>
</protein>
<keyword evidence="1" id="KW-0812">Transmembrane</keyword>
<keyword evidence="4" id="KW-1185">Reference proteome</keyword>
<sequence>MVSLRKERGAAAVEFALVLPILLLLILGIFEFGRLFNIQIQLSNAAREAARVMAIRDNVGEAQSAAVATAPALNPAIDPGQVLLSVGTCEDLDEGTPVHANITYTVDLIIPGFWEWATGNTFELQAEGQMVCGG</sequence>
<gene>
    <name evidence="3" type="ORF">ESO86_02925</name>
</gene>
<evidence type="ECO:0000313" key="3">
    <source>
        <dbReference type="EMBL" id="RXZ50259.1"/>
    </source>
</evidence>
<evidence type="ECO:0000313" key="4">
    <source>
        <dbReference type="Proteomes" id="UP000292881"/>
    </source>
</evidence>
<accession>A0A4Q2JU18</accession>
<keyword evidence="1" id="KW-1133">Transmembrane helix</keyword>
<name>A0A4Q2JU18_9MICO</name>
<organism evidence="3 4">
    <name type="scientific">Agromyces binzhouensis</name>
    <dbReference type="NCBI Taxonomy" id="1817495"/>
    <lineage>
        <taxon>Bacteria</taxon>
        <taxon>Bacillati</taxon>
        <taxon>Actinomycetota</taxon>
        <taxon>Actinomycetes</taxon>
        <taxon>Micrococcales</taxon>
        <taxon>Microbacteriaceae</taxon>
        <taxon>Agromyces</taxon>
    </lineage>
</organism>
<evidence type="ECO:0000256" key="1">
    <source>
        <dbReference type="SAM" id="Phobius"/>
    </source>
</evidence>
<feature type="transmembrane region" description="Helical" evidence="1">
    <location>
        <begin position="12"/>
        <end position="30"/>
    </location>
</feature>
<comment type="caution">
    <text evidence="3">The sequence shown here is derived from an EMBL/GenBank/DDBJ whole genome shotgun (WGS) entry which is preliminary data.</text>
</comment>
<dbReference type="OrthoDB" id="5190946at2"/>
<dbReference type="EMBL" id="SDPL01000024">
    <property type="protein sequence ID" value="RXZ50259.1"/>
    <property type="molecule type" value="Genomic_DNA"/>
</dbReference>
<dbReference type="Pfam" id="PF07811">
    <property type="entry name" value="TadE"/>
    <property type="match status" value="1"/>
</dbReference>
<keyword evidence="1" id="KW-0472">Membrane</keyword>
<dbReference type="Proteomes" id="UP000292881">
    <property type="component" value="Unassembled WGS sequence"/>
</dbReference>
<evidence type="ECO:0000259" key="2">
    <source>
        <dbReference type="Pfam" id="PF07811"/>
    </source>
</evidence>
<proteinExistence type="predicted"/>
<dbReference type="AlphaFoldDB" id="A0A4Q2JU18"/>